<keyword evidence="2" id="KW-0472">Membrane</keyword>
<proteinExistence type="predicted"/>
<dbReference type="Proteomes" id="UP000166367">
    <property type="component" value="Segment"/>
</dbReference>
<organism evidence="3 4">
    <name type="scientific">Human cytomegalovirus</name>
    <name type="common">HHV-5</name>
    <name type="synonym">Human herpesvirus 5</name>
    <dbReference type="NCBI Taxonomy" id="10359"/>
    <lineage>
        <taxon>Viruses</taxon>
        <taxon>Duplodnaviria</taxon>
        <taxon>Heunggongvirae</taxon>
        <taxon>Peploviricota</taxon>
        <taxon>Herviviricetes</taxon>
        <taxon>Herpesvirales</taxon>
        <taxon>Orthoherpesviridae</taxon>
        <taxon>Betaherpesvirinae</taxon>
        <taxon>Cytomegalovirus</taxon>
        <taxon>Cytomegalovirus humanbeta5</taxon>
    </lineage>
</organism>
<feature type="compositionally biased region" description="Low complexity" evidence="1">
    <location>
        <begin position="25"/>
        <end position="35"/>
    </location>
</feature>
<feature type="compositionally biased region" description="Polar residues" evidence="1">
    <location>
        <begin position="36"/>
        <end position="49"/>
    </location>
</feature>
<dbReference type="InterPro" id="IPR020214">
    <property type="entry name" value="Cytomega_UL124"/>
</dbReference>
<gene>
    <name evidence="3" type="primary">UL124</name>
</gene>
<organismHost>
    <name type="scientific">Homo sapiens</name>
    <name type="common">Human</name>
    <dbReference type="NCBI Taxonomy" id="9606"/>
</organismHost>
<feature type="region of interest" description="Disordered" evidence="1">
    <location>
        <begin position="25"/>
        <end position="51"/>
    </location>
</feature>
<dbReference type="Pfam" id="PF17609">
    <property type="entry name" value="HCMV_UL124"/>
    <property type="match status" value="1"/>
</dbReference>
<evidence type="ECO:0000313" key="3">
    <source>
        <dbReference type="EMBL" id="AKI21040.1"/>
    </source>
</evidence>
<keyword evidence="2" id="KW-0812">Transmembrane</keyword>
<evidence type="ECO:0000256" key="1">
    <source>
        <dbReference type="SAM" id="MobiDB-lite"/>
    </source>
</evidence>
<feature type="transmembrane region" description="Helical" evidence="2">
    <location>
        <begin position="84"/>
        <end position="103"/>
    </location>
</feature>
<sequence>MERNSLLVCQLLCLVARAAATSTTQTTLPSTVNSTATGVTSDSQQNTTQLPASSAAAAAALSLPSASAVQAHSPSSFSDTYPTATALCGTLVVVGIVLCLSLASTVRSKELPSDHEPLEAWEQGSDVEAPPLPEKSPCPEHVPEIRVEIPRYV</sequence>
<dbReference type="EMBL" id="KP745713">
    <property type="protein sequence ID" value="AKI21040.1"/>
    <property type="molecule type" value="Genomic_DNA"/>
</dbReference>
<keyword evidence="2" id="KW-1133">Transmembrane helix</keyword>
<evidence type="ECO:0000313" key="4">
    <source>
        <dbReference type="Proteomes" id="UP000166367"/>
    </source>
</evidence>
<accession>A0A0G2UCM7</accession>
<name>A0A0G2UCM7_HCMV</name>
<protein>
    <submittedName>
        <fullName evidence="3">Membrane protein UL124</fullName>
    </submittedName>
</protein>
<reference evidence="3 4" key="1">
    <citation type="journal article" date="2015" name="J. Virol.">
        <title>High-throughput analysis of human cytomegalovirus genome diversity highlights the widespread occurrence of gene-disrupting mutations and pervasive recombination.</title>
        <authorList>
            <person name="Sijmons S."/>
            <person name="Thys K."/>
            <person name="Mbong Ngwese M."/>
            <person name="Van Damme E."/>
            <person name="Dvorak J."/>
            <person name="Van Loock M."/>
            <person name="Li G."/>
            <person name="Tachezy R."/>
            <person name="Busson L."/>
            <person name="Aerssens J."/>
            <person name="Van Ranst M."/>
            <person name="Maes P."/>
        </authorList>
    </citation>
    <scope>NUCLEOTIDE SEQUENCE [LARGE SCALE GENOMIC DNA]</scope>
    <source>
        <strain evidence="3">BE/35/2011</strain>
    </source>
</reference>
<feature type="region of interest" description="Disordered" evidence="1">
    <location>
        <begin position="111"/>
        <end position="141"/>
    </location>
</feature>
<evidence type="ECO:0000256" key="2">
    <source>
        <dbReference type="SAM" id="Phobius"/>
    </source>
</evidence>